<keyword evidence="2" id="KW-1185">Reference proteome</keyword>
<dbReference type="Proteomes" id="UP001497680">
    <property type="component" value="Unassembled WGS sequence"/>
</dbReference>
<name>A0ACC0CPP8_9PEZI</name>
<gene>
    <name evidence="1" type="ORF">F4821DRAFT_217000</name>
</gene>
<reference evidence="1 2" key="1">
    <citation type="journal article" date="2022" name="New Phytol.">
        <title>Ecological generalism drives hyperdiversity of secondary metabolite gene clusters in xylarialean endophytes.</title>
        <authorList>
            <person name="Franco M.E.E."/>
            <person name="Wisecaver J.H."/>
            <person name="Arnold A.E."/>
            <person name="Ju Y.M."/>
            <person name="Slot J.C."/>
            <person name="Ahrendt S."/>
            <person name="Moore L.P."/>
            <person name="Eastman K.E."/>
            <person name="Scott K."/>
            <person name="Konkel Z."/>
            <person name="Mondo S.J."/>
            <person name="Kuo A."/>
            <person name="Hayes R.D."/>
            <person name="Haridas S."/>
            <person name="Andreopoulos B."/>
            <person name="Riley R."/>
            <person name="LaButti K."/>
            <person name="Pangilinan J."/>
            <person name="Lipzen A."/>
            <person name="Amirebrahimi M."/>
            <person name="Yan J."/>
            <person name="Adam C."/>
            <person name="Keymanesh K."/>
            <person name="Ng V."/>
            <person name="Louie K."/>
            <person name="Northen T."/>
            <person name="Drula E."/>
            <person name="Henrissat B."/>
            <person name="Hsieh H.M."/>
            <person name="Youens-Clark K."/>
            <person name="Lutzoni F."/>
            <person name="Miadlikowska J."/>
            <person name="Eastwood D.C."/>
            <person name="Hamelin R.C."/>
            <person name="Grigoriev I.V."/>
            <person name="U'Ren J.M."/>
        </authorList>
    </citation>
    <scope>NUCLEOTIDE SEQUENCE [LARGE SCALE GENOMIC DNA]</scope>
    <source>
        <strain evidence="1 2">ER1909</strain>
    </source>
</reference>
<dbReference type="EMBL" id="MU394373">
    <property type="protein sequence ID" value="KAI6082330.1"/>
    <property type="molecule type" value="Genomic_DNA"/>
</dbReference>
<accession>A0ACC0CPP8</accession>
<organism evidence="1 2">
    <name type="scientific">Hypoxylon rubiginosum</name>
    <dbReference type="NCBI Taxonomy" id="110542"/>
    <lineage>
        <taxon>Eukaryota</taxon>
        <taxon>Fungi</taxon>
        <taxon>Dikarya</taxon>
        <taxon>Ascomycota</taxon>
        <taxon>Pezizomycotina</taxon>
        <taxon>Sordariomycetes</taxon>
        <taxon>Xylariomycetidae</taxon>
        <taxon>Xylariales</taxon>
        <taxon>Hypoxylaceae</taxon>
        <taxon>Hypoxylon</taxon>
    </lineage>
</organism>
<comment type="caution">
    <text evidence="1">The sequence shown here is derived from an EMBL/GenBank/DDBJ whole genome shotgun (WGS) entry which is preliminary data.</text>
</comment>
<evidence type="ECO:0000313" key="1">
    <source>
        <dbReference type="EMBL" id="KAI6082330.1"/>
    </source>
</evidence>
<protein>
    <submittedName>
        <fullName evidence="1">FAD binding domain-containing protein</fullName>
    </submittedName>
</protein>
<sequence length="438" mass="48697">MGTPKISLSNFHVCIIGGGVVGLTGSILLRQQGFKVTVLERDAALHTTGAGIQLHPNAVRVLQDINVYEKIKSKSVIPPSIVLKDYRTGQTLHTQDLLEPAVKYGAPLLTLHRAHLRELLYDEAHAHGVEIRHGIKIDTAGIDLINGEIKLHGSLETLKADLFIGADGAQSVVREALGGRKETAIPHGKIVNRILVEESAIMEIPRLRYLVQGHDINVWLGPECEAVTYGLDGIFNIALTWPWSTDPKDMFFGAQTVDLDDLHLKLGTWEPDVRDLLGLGTDCLRWMFFEPVIDDENMPWVDDLGKFCIVGDAAHRGLPYLGQGAAAGIESVAVLAYLLGKDKNRQHVKDCLNIYQRLRKERTAHVIRATLKTGRLWQMQDGPLKDERDREFLNDTPSVGYPNPLADPFFQSWLWGFDARKAAENAWAAYQYIPEGST</sequence>
<evidence type="ECO:0000313" key="2">
    <source>
        <dbReference type="Proteomes" id="UP001497680"/>
    </source>
</evidence>
<proteinExistence type="predicted"/>